<dbReference type="GO" id="GO:0005886">
    <property type="term" value="C:plasma membrane"/>
    <property type="evidence" value="ECO:0007669"/>
    <property type="project" value="UniProtKB-SubCell"/>
</dbReference>
<feature type="transmembrane region" description="Helical" evidence="6">
    <location>
        <begin position="118"/>
        <end position="139"/>
    </location>
</feature>
<comment type="caution">
    <text evidence="7">The sequence shown here is derived from an EMBL/GenBank/DDBJ whole genome shotgun (WGS) entry which is preliminary data.</text>
</comment>
<dbReference type="Pfam" id="PF09678">
    <property type="entry name" value="Caa3_CtaG"/>
    <property type="match status" value="1"/>
</dbReference>
<evidence type="ECO:0000256" key="5">
    <source>
        <dbReference type="ARBA" id="ARBA00023136"/>
    </source>
</evidence>
<dbReference type="InterPro" id="IPR019108">
    <property type="entry name" value="Caa3_assmbl_CtaG-rel"/>
</dbReference>
<feature type="transmembrane region" description="Helical" evidence="6">
    <location>
        <begin position="86"/>
        <end position="106"/>
    </location>
</feature>
<feature type="transmembrane region" description="Helical" evidence="6">
    <location>
        <begin position="53"/>
        <end position="74"/>
    </location>
</feature>
<keyword evidence="3 6" id="KW-0812">Transmembrane</keyword>
<feature type="transmembrane region" description="Helical" evidence="6">
    <location>
        <begin position="236"/>
        <end position="257"/>
    </location>
</feature>
<organism evidence="7 8">
    <name type="scientific">Vallicoccus soli</name>
    <dbReference type="NCBI Taxonomy" id="2339232"/>
    <lineage>
        <taxon>Bacteria</taxon>
        <taxon>Bacillati</taxon>
        <taxon>Actinomycetota</taxon>
        <taxon>Actinomycetes</taxon>
        <taxon>Motilibacterales</taxon>
        <taxon>Vallicoccaceae</taxon>
        <taxon>Vallicoccus</taxon>
    </lineage>
</organism>
<dbReference type="AlphaFoldDB" id="A0A3A3Z8U7"/>
<feature type="transmembrane region" description="Helical" evidence="6">
    <location>
        <begin position="203"/>
        <end position="224"/>
    </location>
</feature>
<keyword evidence="5 6" id="KW-0472">Membrane</keyword>
<evidence type="ECO:0000256" key="3">
    <source>
        <dbReference type="ARBA" id="ARBA00022692"/>
    </source>
</evidence>
<proteinExistence type="predicted"/>
<evidence type="ECO:0000256" key="1">
    <source>
        <dbReference type="ARBA" id="ARBA00004651"/>
    </source>
</evidence>
<evidence type="ECO:0000256" key="2">
    <source>
        <dbReference type="ARBA" id="ARBA00022475"/>
    </source>
</evidence>
<accession>A0A3A3Z8U7</accession>
<gene>
    <name evidence="7" type="ORF">D5H78_01450</name>
</gene>
<evidence type="ECO:0000256" key="4">
    <source>
        <dbReference type="ARBA" id="ARBA00022989"/>
    </source>
</evidence>
<comment type="subcellular location">
    <subcellularLocation>
        <location evidence="1">Cell membrane</location>
        <topology evidence="1">Multi-pass membrane protein</topology>
    </subcellularLocation>
</comment>
<dbReference type="EMBL" id="QZEZ01000001">
    <property type="protein sequence ID" value="RJK98337.1"/>
    <property type="molecule type" value="Genomic_DNA"/>
</dbReference>
<dbReference type="Proteomes" id="UP000265614">
    <property type="component" value="Unassembled WGS sequence"/>
</dbReference>
<sequence length="349" mass="37654">MASAVALGVALSRTPPPAGEEVTALGSPAAAFLGYELAPLSAARWVTAWRPDALVLGAVLLAGALYALGVHRLLRRGDRWPWGRSASFAAGLLLVVWVTNGGPGVYGTAMFSMHMVQHMALTMLAPILLTLAAPVTLALRALPAARSRGGQGSTGPREWLLAAVHSRVASFLTHPLVSFGLYVSTLYAFYFTPALAWSMQSHVAHLLMHAHFLGVGLLYLWPIIGVDPAPRRLPHLARMVLLFASMPFHAFFAVAVMSSDDLFARDWFSGLQLPWVDLYADQRLGGGIAWSFAELPALAVLAALFVQWYRHDQRTGERADRRAGADGEAELAAYNARLAALDARSRRQG</sequence>
<feature type="transmembrane region" description="Helical" evidence="6">
    <location>
        <begin position="176"/>
        <end position="197"/>
    </location>
</feature>
<evidence type="ECO:0000313" key="8">
    <source>
        <dbReference type="Proteomes" id="UP000265614"/>
    </source>
</evidence>
<name>A0A3A3Z8U7_9ACTN</name>
<keyword evidence="4 6" id="KW-1133">Transmembrane helix</keyword>
<feature type="transmembrane region" description="Helical" evidence="6">
    <location>
        <begin position="288"/>
        <end position="309"/>
    </location>
</feature>
<reference evidence="7 8" key="1">
    <citation type="submission" date="2018-09" db="EMBL/GenBank/DDBJ databases">
        <title>YIM 75000 draft genome.</title>
        <authorList>
            <person name="Tang S."/>
            <person name="Feng Y."/>
        </authorList>
    </citation>
    <scope>NUCLEOTIDE SEQUENCE [LARGE SCALE GENOMIC DNA]</scope>
    <source>
        <strain evidence="7 8">YIM 75000</strain>
    </source>
</reference>
<dbReference type="OrthoDB" id="5241646at2"/>
<protein>
    <submittedName>
        <fullName evidence="7">Cytochrome c oxidase assembly protein</fullName>
    </submittedName>
</protein>
<evidence type="ECO:0000256" key="6">
    <source>
        <dbReference type="SAM" id="Phobius"/>
    </source>
</evidence>
<keyword evidence="2" id="KW-1003">Cell membrane</keyword>
<keyword evidence="8" id="KW-1185">Reference proteome</keyword>
<evidence type="ECO:0000313" key="7">
    <source>
        <dbReference type="EMBL" id="RJK98337.1"/>
    </source>
</evidence>